<organism evidence="3 4">
    <name type="scientific">Crinalium epipsammum PCC 9333</name>
    <dbReference type="NCBI Taxonomy" id="1173022"/>
    <lineage>
        <taxon>Bacteria</taxon>
        <taxon>Bacillati</taxon>
        <taxon>Cyanobacteriota</taxon>
        <taxon>Cyanophyceae</taxon>
        <taxon>Gomontiellales</taxon>
        <taxon>Gomontiellaceae</taxon>
        <taxon>Crinalium</taxon>
    </lineage>
</organism>
<dbReference type="Proteomes" id="UP000010472">
    <property type="component" value="Chromosome"/>
</dbReference>
<dbReference type="OrthoDB" id="428709at2"/>
<protein>
    <submittedName>
        <fullName evidence="3">Uncharacterized protein</fullName>
    </submittedName>
</protein>
<evidence type="ECO:0000313" key="3">
    <source>
        <dbReference type="EMBL" id="AFZ13735.1"/>
    </source>
</evidence>
<dbReference type="KEGG" id="cep:Cri9333_2894"/>
<name>K9W2S7_9CYAN</name>
<reference evidence="3 4" key="1">
    <citation type="submission" date="2012-06" db="EMBL/GenBank/DDBJ databases">
        <title>Finished chromosome of genome of Crinalium epipsammum PCC 9333.</title>
        <authorList>
            <consortium name="US DOE Joint Genome Institute"/>
            <person name="Gugger M."/>
            <person name="Coursin T."/>
            <person name="Rippka R."/>
            <person name="Tandeau De Marsac N."/>
            <person name="Huntemann M."/>
            <person name="Wei C.-L."/>
            <person name="Han J."/>
            <person name="Detter J.C."/>
            <person name="Han C."/>
            <person name="Tapia R."/>
            <person name="Davenport K."/>
            <person name="Daligault H."/>
            <person name="Erkkila T."/>
            <person name="Gu W."/>
            <person name="Munk A.C.C."/>
            <person name="Teshima H."/>
            <person name="Xu Y."/>
            <person name="Chain P."/>
            <person name="Chen A."/>
            <person name="Krypides N."/>
            <person name="Mavromatis K."/>
            <person name="Markowitz V."/>
            <person name="Szeto E."/>
            <person name="Ivanova N."/>
            <person name="Mikhailova N."/>
            <person name="Ovchinnikova G."/>
            <person name="Pagani I."/>
            <person name="Pati A."/>
            <person name="Goodwin L."/>
            <person name="Peters L."/>
            <person name="Pitluck S."/>
            <person name="Woyke T."/>
            <person name="Kerfeld C."/>
        </authorList>
    </citation>
    <scope>NUCLEOTIDE SEQUENCE [LARGE SCALE GENOMIC DNA]</scope>
    <source>
        <strain evidence="3 4">PCC 9333</strain>
    </source>
</reference>
<dbReference type="AlphaFoldDB" id="K9W2S7"/>
<dbReference type="PATRIC" id="fig|1173022.3.peg.2954"/>
<dbReference type="EMBL" id="CP003620">
    <property type="protein sequence ID" value="AFZ11277.1"/>
    <property type="molecule type" value="Genomic_DNA"/>
</dbReference>
<keyword evidence="4" id="KW-1185">Reference proteome</keyword>
<evidence type="ECO:0000313" key="4">
    <source>
        <dbReference type="Proteomes" id="UP000010472"/>
    </source>
</evidence>
<proteinExistence type="predicted"/>
<evidence type="ECO:0000313" key="2">
    <source>
        <dbReference type="EMBL" id="AFZ13575.1"/>
    </source>
</evidence>
<evidence type="ECO:0000313" key="1">
    <source>
        <dbReference type="EMBL" id="AFZ11277.1"/>
    </source>
</evidence>
<dbReference type="RefSeq" id="WP_015201419.1">
    <property type="nucleotide sequence ID" value="NC_019753.1"/>
</dbReference>
<dbReference type="EMBL" id="CP003620">
    <property type="protein sequence ID" value="AFZ13575.1"/>
    <property type="molecule type" value="Genomic_DNA"/>
</dbReference>
<dbReference type="KEGG" id="cep:Cri9333_2722"/>
<gene>
    <name evidence="1" type="ORF">Cri9333_0290</name>
    <name evidence="2" type="ORF">Cri9333_2722</name>
    <name evidence="3" type="ORF">Cri9333_2894</name>
</gene>
<dbReference type="eggNOG" id="ENOG5033GEJ">
    <property type="taxonomic scope" value="Bacteria"/>
</dbReference>
<sequence>MPKGGLRSTSWKPTWKHGATKTIRVPIALAEQILQIAKLLDEGHNISLSSPVTDNKEQISLLDAQTKAIAASALSTALSMKRIAMLKESKKHTRANNSLIEQWRDEIEALQRAIEVIDSY</sequence>
<dbReference type="KEGG" id="cep:Cri9333_0290"/>
<dbReference type="HOGENOM" id="CLU_2045769_0_0_3"/>
<dbReference type="EMBL" id="CP003620">
    <property type="protein sequence ID" value="AFZ13735.1"/>
    <property type="molecule type" value="Genomic_DNA"/>
</dbReference>
<accession>K9W2S7</accession>